<dbReference type="Proteomes" id="UP000053586">
    <property type="component" value="Unassembled WGS sequence"/>
</dbReference>
<keyword evidence="1" id="KW-0175">Coiled coil</keyword>
<dbReference type="AlphaFoldDB" id="H5TAQ9"/>
<feature type="coiled-coil region" evidence="1">
    <location>
        <begin position="24"/>
        <end position="51"/>
    </location>
</feature>
<reference evidence="2 3" key="1">
    <citation type="journal article" date="2012" name="J. Bacteriol.">
        <title>Genome sequence of proteorhodopsin-containing sea ice bacterium Glaciecola punicea ACAM 611T.</title>
        <authorList>
            <person name="Qin Q.-L."/>
            <person name="Xie B.-B."/>
            <person name="Shu Y.-L."/>
            <person name="Rong J.-C."/>
            <person name="Zhao D.-L."/>
            <person name="Zhang X.-Y."/>
            <person name="Chen X.-L."/>
            <person name="Zhou B.-C."/>
            <person name="Zhanga Y.-Z."/>
        </authorList>
    </citation>
    <scope>NUCLEOTIDE SEQUENCE [LARGE SCALE GENOMIC DNA]</scope>
    <source>
        <strain evidence="2 3">ACAM 611</strain>
    </source>
</reference>
<dbReference type="PANTHER" id="PTHR36508">
    <property type="entry name" value="PROTEIN SLYX"/>
    <property type="match status" value="1"/>
</dbReference>
<reference evidence="2 3" key="2">
    <citation type="journal article" date="2017" name="Antonie Van Leeuwenhoek">
        <title>Rhizobium rhizosphaerae sp. nov., a novel species isolated from rice rhizosphere.</title>
        <authorList>
            <person name="Zhao J.J."/>
            <person name="Zhang J."/>
            <person name="Zhang R.J."/>
            <person name="Zhang C.W."/>
            <person name="Yin H.Q."/>
            <person name="Zhang X.X."/>
        </authorList>
    </citation>
    <scope>NUCLEOTIDE SEQUENCE [LARGE SCALE GENOMIC DNA]</scope>
    <source>
        <strain evidence="2 3">ACAM 611</strain>
    </source>
</reference>
<evidence type="ECO:0008006" key="4">
    <source>
        <dbReference type="Google" id="ProtNLM"/>
    </source>
</evidence>
<dbReference type="InterPro" id="IPR007236">
    <property type="entry name" value="SlyX"/>
</dbReference>
<organism evidence="2 3">
    <name type="scientific">Glaciecola punicea ACAM 611</name>
    <dbReference type="NCBI Taxonomy" id="1121923"/>
    <lineage>
        <taxon>Bacteria</taxon>
        <taxon>Pseudomonadati</taxon>
        <taxon>Pseudomonadota</taxon>
        <taxon>Gammaproteobacteria</taxon>
        <taxon>Alteromonadales</taxon>
        <taxon>Alteromonadaceae</taxon>
        <taxon>Glaciecola</taxon>
    </lineage>
</organism>
<proteinExistence type="predicted"/>
<sequence>MTNNSMKDALESLEIKLAYQEDTIEMLNLTIIQQQDKINKIEEVLRKMADKIKSMPSSEGHINEQVELPPHY</sequence>
<accession>H5TAQ9</accession>
<evidence type="ECO:0000313" key="2">
    <source>
        <dbReference type="EMBL" id="GAB55386.1"/>
    </source>
</evidence>
<keyword evidence="3" id="KW-1185">Reference proteome</keyword>
<dbReference type="Pfam" id="PF04102">
    <property type="entry name" value="SlyX"/>
    <property type="match status" value="1"/>
</dbReference>
<name>H5TAQ9_9ALTE</name>
<protein>
    <recommendedName>
        <fullName evidence="4">Protein SlyX homolog</fullName>
    </recommendedName>
</protein>
<gene>
    <name evidence="2" type="ORF">GPUN_1262</name>
</gene>
<evidence type="ECO:0000313" key="3">
    <source>
        <dbReference type="Proteomes" id="UP000053586"/>
    </source>
</evidence>
<dbReference type="eggNOG" id="COG2900">
    <property type="taxonomic scope" value="Bacteria"/>
</dbReference>
<comment type="caution">
    <text evidence="2">The sequence shown here is derived from an EMBL/GenBank/DDBJ whole genome shotgun (WGS) entry which is preliminary data.</text>
</comment>
<dbReference type="PANTHER" id="PTHR36508:SF1">
    <property type="entry name" value="PROTEIN SLYX"/>
    <property type="match status" value="1"/>
</dbReference>
<dbReference type="RefSeq" id="WP_006004427.1">
    <property type="nucleotide sequence ID" value="NZ_BAET01000012.1"/>
</dbReference>
<dbReference type="Gene3D" id="1.20.5.300">
    <property type="match status" value="1"/>
</dbReference>
<evidence type="ECO:0000256" key="1">
    <source>
        <dbReference type="SAM" id="Coils"/>
    </source>
</evidence>
<dbReference type="EMBL" id="BAET01000012">
    <property type="protein sequence ID" value="GAB55386.1"/>
    <property type="molecule type" value="Genomic_DNA"/>
</dbReference>